<keyword evidence="3" id="KW-0813">Transport</keyword>
<dbReference type="PANTHER" id="PTHR21716:SF53">
    <property type="entry name" value="PERMEASE PERM-RELATED"/>
    <property type="match status" value="1"/>
</dbReference>
<feature type="transmembrane region" description="Helical" evidence="8">
    <location>
        <begin position="239"/>
        <end position="265"/>
    </location>
</feature>
<feature type="transmembrane region" description="Helical" evidence="8">
    <location>
        <begin position="6"/>
        <end position="39"/>
    </location>
</feature>
<name>A0A1N6DEH6_9BACT</name>
<accession>A0A1N6DEH6</accession>
<dbReference type="AlphaFoldDB" id="A0A1N6DEH6"/>
<feature type="transmembrane region" description="Helical" evidence="8">
    <location>
        <begin position="59"/>
        <end position="84"/>
    </location>
</feature>
<dbReference type="EMBL" id="FSRC01000001">
    <property type="protein sequence ID" value="SIN69117.1"/>
    <property type="molecule type" value="Genomic_DNA"/>
</dbReference>
<keyword evidence="7 8" id="KW-0472">Membrane</keyword>
<evidence type="ECO:0000313" key="9">
    <source>
        <dbReference type="EMBL" id="SIN69117.1"/>
    </source>
</evidence>
<dbReference type="InterPro" id="IPR002549">
    <property type="entry name" value="AI-2E-like"/>
</dbReference>
<dbReference type="GO" id="GO:0005886">
    <property type="term" value="C:plasma membrane"/>
    <property type="evidence" value="ECO:0007669"/>
    <property type="project" value="UniProtKB-SubCell"/>
</dbReference>
<dbReference type="STRING" id="226505.SAMN05444394_0780"/>
<dbReference type="OrthoDB" id="9793390at2"/>
<evidence type="ECO:0000256" key="2">
    <source>
        <dbReference type="ARBA" id="ARBA00009773"/>
    </source>
</evidence>
<keyword evidence="5 8" id="KW-0812">Transmembrane</keyword>
<dbReference type="Pfam" id="PF01594">
    <property type="entry name" value="AI-2E_transport"/>
    <property type="match status" value="1"/>
</dbReference>
<gene>
    <name evidence="9" type="ORF">SAMN05444394_0780</name>
</gene>
<dbReference type="RefSeq" id="WP_074223505.1">
    <property type="nucleotide sequence ID" value="NZ_FSRC01000001.1"/>
</dbReference>
<keyword evidence="10" id="KW-1185">Reference proteome</keyword>
<feature type="transmembrane region" description="Helical" evidence="8">
    <location>
        <begin position="277"/>
        <end position="295"/>
    </location>
</feature>
<evidence type="ECO:0000256" key="5">
    <source>
        <dbReference type="ARBA" id="ARBA00022692"/>
    </source>
</evidence>
<keyword evidence="6 8" id="KW-1133">Transmembrane helix</keyword>
<feature type="transmembrane region" description="Helical" evidence="8">
    <location>
        <begin position="154"/>
        <end position="174"/>
    </location>
</feature>
<protein>
    <submittedName>
        <fullName evidence="9">Predicted PurR-regulated permease PerM</fullName>
    </submittedName>
</protein>
<evidence type="ECO:0000256" key="8">
    <source>
        <dbReference type="SAM" id="Phobius"/>
    </source>
</evidence>
<evidence type="ECO:0000256" key="7">
    <source>
        <dbReference type="ARBA" id="ARBA00023136"/>
    </source>
</evidence>
<comment type="subcellular location">
    <subcellularLocation>
        <location evidence="1">Cell membrane</location>
        <topology evidence="1">Multi-pass membrane protein</topology>
    </subcellularLocation>
</comment>
<evidence type="ECO:0000256" key="6">
    <source>
        <dbReference type="ARBA" id="ARBA00022989"/>
    </source>
</evidence>
<feature type="transmembrane region" description="Helical" evidence="8">
    <location>
        <begin position="315"/>
        <end position="341"/>
    </location>
</feature>
<organism evidence="9 10">
    <name type="scientific">Algoriphagus halophilus</name>
    <dbReference type="NCBI Taxonomy" id="226505"/>
    <lineage>
        <taxon>Bacteria</taxon>
        <taxon>Pseudomonadati</taxon>
        <taxon>Bacteroidota</taxon>
        <taxon>Cytophagia</taxon>
        <taxon>Cytophagales</taxon>
        <taxon>Cyclobacteriaceae</taxon>
        <taxon>Algoriphagus</taxon>
    </lineage>
</organism>
<evidence type="ECO:0000256" key="1">
    <source>
        <dbReference type="ARBA" id="ARBA00004651"/>
    </source>
</evidence>
<feature type="transmembrane region" description="Helical" evidence="8">
    <location>
        <begin position="213"/>
        <end position="233"/>
    </location>
</feature>
<evidence type="ECO:0000256" key="3">
    <source>
        <dbReference type="ARBA" id="ARBA00022448"/>
    </source>
</evidence>
<comment type="similarity">
    <text evidence="2">Belongs to the autoinducer-2 exporter (AI-2E) (TC 2.A.86) family.</text>
</comment>
<sequence>MQRFFIYLILFIAIFLLFGWYFSNITLYLVISLILAALLRPMTNQLNDFHLLGQHIPRWMAILVSYSSIVLLLVLLSFLFLPLINNQVIILSDLDLNTIYQEVRGPVSKIENFLFRYQLIESQPGYLFEELRSQLLETIKGIDFGAFISNVLNITSSLFIGLMAVLFITFFFLLENGLLRRNLLNLIPNPYFELSVATFTKVEKLLSNYLSGLLLQMLAIFSIASFGLTLVGVDYALTIGLFAAVANLIPYAGPILGASFGIIVGISTGDYTQNHELNFLLLKIISVFGVVQMTDNVFLQPMIFSKSVKAHPLEIFVVIFAGAKIAGVTGMIFAIPVYTIFRVSILEFYQGYKSYRIFKIK</sequence>
<evidence type="ECO:0000256" key="4">
    <source>
        <dbReference type="ARBA" id="ARBA00022475"/>
    </source>
</evidence>
<reference evidence="10" key="1">
    <citation type="submission" date="2016-11" db="EMBL/GenBank/DDBJ databases">
        <authorList>
            <person name="Varghese N."/>
            <person name="Submissions S."/>
        </authorList>
    </citation>
    <scope>NUCLEOTIDE SEQUENCE [LARGE SCALE GENOMIC DNA]</scope>
    <source>
        <strain evidence="10">DSM 15292</strain>
    </source>
</reference>
<evidence type="ECO:0000313" key="10">
    <source>
        <dbReference type="Proteomes" id="UP000185221"/>
    </source>
</evidence>
<keyword evidence="4" id="KW-1003">Cell membrane</keyword>
<proteinExistence type="inferred from homology"/>
<dbReference type="PANTHER" id="PTHR21716">
    <property type="entry name" value="TRANSMEMBRANE PROTEIN"/>
    <property type="match status" value="1"/>
</dbReference>
<dbReference type="Proteomes" id="UP000185221">
    <property type="component" value="Unassembled WGS sequence"/>
</dbReference>